<proteinExistence type="predicted"/>
<dbReference type="AlphaFoldDB" id="A0A7X1E3B0"/>
<feature type="signal peptide" evidence="1">
    <location>
        <begin position="1"/>
        <end position="24"/>
    </location>
</feature>
<evidence type="ECO:0000313" key="2">
    <source>
        <dbReference type="EMBL" id="MBC2601295.1"/>
    </source>
</evidence>
<keyword evidence="1" id="KW-0732">Signal</keyword>
<dbReference type="InterPro" id="IPR023614">
    <property type="entry name" value="Porin_dom_sf"/>
</dbReference>
<protein>
    <recommendedName>
        <fullName evidence="4">Porin</fullName>
    </recommendedName>
</protein>
<feature type="chain" id="PRO_5031081411" description="Porin" evidence="1">
    <location>
        <begin position="25"/>
        <end position="400"/>
    </location>
</feature>
<reference evidence="2 3" key="1">
    <citation type="submission" date="2020-07" db="EMBL/GenBank/DDBJ databases">
        <authorList>
            <person name="Feng X."/>
        </authorList>
    </citation>
    <scope>NUCLEOTIDE SEQUENCE [LARGE SCALE GENOMIC DNA]</scope>
    <source>
        <strain evidence="2 3">JCM14086</strain>
    </source>
</reference>
<dbReference type="Pfam" id="PF07396">
    <property type="entry name" value="Porin_O_P"/>
    <property type="match status" value="1"/>
</dbReference>
<dbReference type="RefSeq" id="WP_185692013.1">
    <property type="nucleotide sequence ID" value="NZ_JACHVA010000052.1"/>
</dbReference>
<sequence>MKNKTKILGLMAAGALLGVGSASAADAQLLDTLVANGFITEAQANSMKGSSSDKDPVYVTPKRSDTKKLVIRGRAQFQFGYVSPSSDVDGAPTNDYSTFEIRRLRIGTQGSLYQNLKFDFRMNLLPEGANLDTGTMVYTGIDGVDIGVGKTKPVIGMEEATSSTDIITIERSYAANFFAAEKNVGMWAEGEAGPIALVAGIFNGENENDNVIDSDLDSHFQYNLRAGFDASDYLPEDMSAGIFFDTIQNQDNDSDEAYQFEQSYSLGAEFEVGAFGIMGNLLWGTLTEEEADVTGVVVMPWFYVTPKLQIVGQYDYLDSNTSDTIGVQSRYLGRAAIDDAKGDSDADEGDKWQSWYLGANYYISGNNLKVMGGVAYSTLENEGTDQVEAVTVYGALRMRF</sequence>
<evidence type="ECO:0000313" key="3">
    <source>
        <dbReference type="Proteomes" id="UP000525652"/>
    </source>
</evidence>
<organism evidence="2 3">
    <name type="scientific">Puniceicoccus vermicola</name>
    <dbReference type="NCBI Taxonomy" id="388746"/>
    <lineage>
        <taxon>Bacteria</taxon>
        <taxon>Pseudomonadati</taxon>
        <taxon>Verrucomicrobiota</taxon>
        <taxon>Opitutia</taxon>
        <taxon>Puniceicoccales</taxon>
        <taxon>Puniceicoccaceae</taxon>
        <taxon>Puniceicoccus</taxon>
    </lineage>
</organism>
<keyword evidence="3" id="KW-1185">Reference proteome</keyword>
<dbReference type="EMBL" id="JACHVA010000052">
    <property type="protein sequence ID" value="MBC2601295.1"/>
    <property type="molecule type" value="Genomic_DNA"/>
</dbReference>
<accession>A0A7X1E3B0</accession>
<dbReference type="SUPFAM" id="SSF56935">
    <property type="entry name" value="Porins"/>
    <property type="match status" value="1"/>
</dbReference>
<evidence type="ECO:0000256" key="1">
    <source>
        <dbReference type="SAM" id="SignalP"/>
    </source>
</evidence>
<name>A0A7X1E3B0_9BACT</name>
<dbReference type="InterPro" id="IPR010870">
    <property type="entry name" value="Porin_O/P"/>
</dbReference>
<gene>
    <name evidence="2" type="ORF">H5P30_05850</name>
</gene>
<dbReference type="Proteomes" id="UP000525652">
    <property type="component" value="Unassembled WGS sequence"/>
</dbReference>
<evidence type="ECO:0008006" key="4">
    <source>
        <dbReference type="Google" id="ProtNLM"/>
    </source>
</evidence>
<comment type="caution">
    <text evidence="2">The sequence shown here is derived from an EMBL/GenBank/DDBJ whole genome shotgun (WGS) entry which is preliminary data.</text>
</comment>
<dbReference type="Gene3D" id="2.40.160.10">
    <property type="entry name" value="Porin"/>
    <property type="match status" value="1"/>
</dbReference>